<evidence type="ECO:0000313" key="2">
    <source>
        <dbReference type="EMBL" id="KAF2679378.1"/>
    </source>
</evidence>
<dbReference type="AlphaFoldDB" id="A0A6G1IMQ5"/>
<organism evidence="2 3">
    <name type="scientific">Lentithecium fluviatile CBS 122367</name>
    <dbReference type="NCBI Taxonomy" id="1168545"/>
    <lineage>
        <taxon>Eukaryota</taxon>
        <taxon>Fungi</taxon>
        <taxon>Dikarya</taxon>
        <taxon>Ascomycota</taxon>
        <taxon>Pezizomycotina</taxon>
        <taxon>Dothideomycetes</taxon>
        <taxon>Pleosporomycetidae</taxon>
        <taxon>Pleosporales</taxon>
        <taxon>Massarineae</taxon>
        <taxon>Lentitheciaceae</taxon>
        <taxon>Lentithecium</taxon>
    </lineage>
</organism>
<keyword evidence="3" id="KW-1185">Reference proteome</keyword>
<evidence type="ECO:0000256" key="1">
    <source>
        <dbReference type="SAM" id="SignalP"/>
    </source>
</evidence>
<reference evidence="2" key="1">
    <citation type="journal article" date="2020" name="Stud. Mycol.">
        <title>101 Dothideomycetes genomes: a test case for predicting lifestyles and emergence of pathogens.</title>
        <authorList>
            <person name="Haridas S."/>
            <person name="Albert R."/>
            <person name="Binder M."/>
            <person name="Bloem J."/>
            <person name="Labutti K."/>
            <person name="Salamov A."/>
            <person name="Andreopoulos B."/>
            <person name="Baker S."/>
            <person name="Barry K."/>
            <person name="Bills G."/>
            <person name="Bluhm B."/>
            <person name="Cannon C."/>
            <person name="Castanera R."/>
            <person name="Culley D."/>
            <person name="Daum C."/>
            <person name="Ezra D."/>
            <person name="Gonzalez J."/>
            <person name="Henrissat B."/>
            <person name="Kuo A."/>
            <person name="Liang C."/>
            <person name="Lipzen A."/>
            <person name="Lutzoni F."/>
            <person name="Magnuson J."/>
            <person name="Mondo S."/>
            <person name="Nolan M."/>
            <person name="Ohm R."/>
            <person name="Pangilinan J."/>
            <person name="Park H.-J."/>
            <person name="Ramirez L."/>
            <person name="Alfaro M."/>
            <person name="Sun H."/>
            <person name="Tritt A."/>
            <person name="Yoshinaga Y."/>
            <person name="Zwiers L.-H."/>
            <person name="Turgeon B."/>
            <person name="Goodwin S."/>
            <person name="Spatafora J."/>
            <person name="Crous P."/>
            <person name="Grigoriev I."/>
        </authorList>
    </citation>
    <scope>NUCLEOTIDE SEQUENCE</scope>
    <source>
        <strain evidence="2">CBS 122367</strain>
    </source>
</reference>
<dbReference type="Proteomes" id="UP000799291">
    <property type="component" value="Unassembled WGS sequence"/>
</dbReference>
<feature type="signal peptide" evidence="1">
    <location>
        <begin position="1"/>
        <end position="16"/>
    </location>
</feature>
<sequence length="115" mass="11545">MKSFVAILSLAVLTAASPVLETRTPLKSPQDASEACGENVVTCCNGSGEQNSSGLISAIVGPIASNGCIGVGIQAIALLNPITSTGGMCSDNEVKCCSGNKNSDLLVVDLQCTSL</sequence>
<protein>
    <recommendedName>
        <fullName evidence="4">Hydrophobin</fullName>
    </recommendedName>
</protein>
<dbReference type="EMBL" id="MU005604">
    <property type="protein sequence ID" value="KAF2679378.1"/>
    <property type="molecule type" value="Genomic_DNA"/>
</dbReference>
<dbReference type="OrthoDB" id="3763335at2759"/>
<keyword evidence="1" id="KW-0732">Signal</keyword>
<proteinExistence type="predicted"/>
<accession>A0A6G1IMQ5</accession>
<name>A0A6G1IMQ5_9PLEO</name>
<evidence type="ECO:0000313" key="3">
    <source>
        <dbReference type="Proteomes" id="UP000799291"/>
    </source>
</evidence>
<evidence type="ECO:0008006" key="4">
    <source>
        <dbReference type="Google" id="ProtNLM"/>
    </source>
</evidence>
<feature type="chain" id="PRO_5026305533" description="Hydrophobin" evidence="1">
    <location>
        <begin position="17"/>
        <end position="115"/>
    </location>
</feature>
<gene>
    <name evidence="2" type="ORF">K458DRAFT_435224</name>
</gene>